<reference evidence="13 14" key="1">
    <citation type="submission" date="2021-03" db="EMBL/GenBank/DDBJ databases">
        <title>Genome Sequence of Bradyrhizobium vignae strain ISRA400.</title>
        <authorList>
            <person name="Tisa L.S."/>
            <person name="Svistoonoff S."/>
            <person name="Hocher V."/>
            <person name="Fall S."/>
            <person name="Zaiya A."/>
            <person name="Naing D."/>
            <person name="Niang N."/>
            <person name="Diouf A."/>
            <person name="Dasylva M.C."/>
            <person name="Toure O."/>
            <person name="Gueye M."/>
            <person name="Gully D."/>
            <person name="Tisseyre P."/>
            <person name="Simpson S."/>
            <person name="Morris K."/>
            <person name="Thomas W.K."/>
        </authorList>
    </citation>
    <scope>NUCLEOTIDE SEQUENCE [LARGE SCALE GENOMIC DNA]</scope>
    <source>
        <strain evidence="13 14">ISRA400</strain>
    </source>
</reference>
<evidence type="ECO:0000259" key="12">
    <source>
        <dbReference type="PROSITE" id="PS50035"/>
    </source>
</evidence>
<evidence type="ECO:0000313" key="14">
    <source>
        <dbReference type="Proteomes" id="UP000669317"/>
    </source>
</evidence>
<dbReference type="InterPro" id="IPR051406">
    <property type="entry name" value="PLD_domain"/>
</dbReference>
<dbReference type="Gene3D" id="3.30.870.10">
    <property type="entry name" value="Endonuclease Chain A"/>
    <property type="match status" value="2"/>
</dbReference>
<keyword evidence="9" id="KW-0442">Lipid degradation</keyword>
<dbReference type="Proteomes" id="UP000669317">
    <property type="component" value="Unassembled WGS sequence"/>
</dbReference>
<dbReference type="SMART" id="SM00155">
    <property type="entry name" value="PLDc"/>
    <property type="match status" value="2"/>
</dbReference>
<evidence type="ECO:0000256" key="10">
    <source>
        <dbReference type="ARBA" id="ARBA00023098"/>
    </source>
</evidence>
<proteinExistence type="inferred from homology"/>
<keyword evidence="7" id="KW-0964">Secreted</keyword>
<comment type="subcellular location">
    <subcellularLocation>
        <location evidence="3">Secreted</location>
    </subcellularLocation>
</comment>
<evidence type="ECO:0000256" key="2">
    <source>
        <dbReference type="ARBA" id="ARBA00003145"/>
    </source>
</evidence>
<dbReference type="InterPro" id="IPR001736">
    <property type="entry name" value="PLipase_D/transphosphatidylase"/>
</dbReference>
<dbReference type="InterPro" id="IPR025202">
    <property type="entry name" value="PLD-like_dom"/>
</dbReference>
<sequence>MSHRLIVLPDDTANAIVDPIMSAQHTLNIRMFLFTDPTLLNAVIAARRRGVHVRVMLNPARRDGTSDNDATRAMLLQAGVSVRDSSPQFAVTHQKSMVIDNRIGVVESLNWETRDLTETRDYAVVSTDAAEVAEMVRCFNADWEQRLFEPTPGSSLIWCPHNGRQRIASFIDGATETLWLQNERYQDVVIIERLVRAVKRGVHVRIMSRALHKLKRKKLFEGVSGLRIVHDVGAKVHALKKLKLHGKMMIADNRRAVVGSINLSPGSFDDRRELAIETSSAHVVRRLVETVEHDWKHSCKLPLSDEAVFADLTGHGVKDVSRLALAQKDRYEPYP</sequence>
<dbReference type="PANTHER" id="PTHR43856:SF1">
    <property type="entry name" value="MITOCHONDRIAL CARDIOLIPIN HYDROLASE"/>
    <property type="match status" value="1"/>
</dbReference>
<evidence type="ECO:0000256" key="6">
    <source>
        <dbReference type="ARBA" id="ARBA00018392"/>
    </source>
</evidence>
<comment type="function">
    <text evidence="2">Could be a virulence factor.</text>
</comment>
<comment type="similarity">
    <text evidence="4">Belongs to the phospholipase D family.</text>
</comment>
<evidence type="ECO:0000256" key="7">
    <source>
        <dbReference type="ARBA" id="ARBA00022525"/>
    </source>
</evidence>
<dbReference type="SUPFAM" id="SSF56024">
    <property type="entry name" value="Phospholipase D/nuclease"/>
    <property type="match status" value="2"/>
</dbReference>
<protein>
    <recommendedName>
        <fullName evidence="6">Phospholipase D</fullName>
        <ecNumber evidence="5">3.1.4.4</ecNumber>
    </recommendedName>
    <alternativeName>
        <fullName evidence="11">Choline phosphatase</fullName>
    </alternativeName>
</protein>
<evidence type="ECO:0000256" key="9">
    <source>
        <dbReference type="ARBA" id="ARBA00022963"/>
    </source>
</evidence>
<evidence type="ECO:0000256" key="4">
    <source>
        <dbReference type="ARBA" id="ARBA00008664"/>
    </source>
</evidence>
<evidence type="ECO:0000256" key="11">
    <source>
        <dbReference type="ARBA" id="ARBA00029594"/>
    </source>
</evidence>
<evidence type="ECO:0000256" key="3">
    <source>
        <dbReference type="ARBA" id="ARBA00004613"/>
    </source>
</evidence>
<feature type="domain" description="PLD phosphodiesterase" evidence="12">
    <location>
        <begin position="88"/>
        <end position="115"/>
    </location>
</feature>
<comment type="catalytic activity">
    <reaction evidence="1">
        <text>a 1,2-diacyl-sn-glycero-3-phosphocholine + H2O = a 1,2-diacyl-sn-glycero-3-phosphate + choline + H(+)</text>
        <dbReference type="Rhea" id="RHEA:14445"/>
        <dbReference type="ChEBI" id="CHEBI:15354"/>
        <dbReference type="ChEBI" id="CHEBI:15377"/>
        <dbReference type="ChEBI" id="CHEBI:15378"/>
        <dbReference type="ChEBI" id="CHEBI:57643"/>
        <dbReference type="ChEBI" id="CHEBI:58608"/>
        <dbReference type="EC" id="3.1.4.4"/>
    </reaction>
</comment>
<evidence type="ECO:0000256" key="5">
    <source>
        <dbReference type="ARBA" id="ARBA00012027"/>
    </source>
</evidence>
<evidence type="ECO:0000256" key="8">
    <source>
        <dbReference type="ARBA" id="ARBA00022801"/>
    </source>
</evidence>
<dbReference type="PANTHER" id="PTHR43856">
    <property type="entry name" value="CARDIOLIPIN HYDROLASE"/>
    <property type="match status" value="1"/>
</dbReference>
<keyword evidence="8" id="KW-0378">Hydrolase</keyword>
<dbReference type="CDD" id="cd09128">
    <property type="entry name" value="PLDc_unchar1_2"/>
    <property type="match status" value="1"/>
</dbReference>
<evidence type="ECO:0000313" key="13">
    <source>
        <dbReference type="EMBL" id="MBP0112747.1"/>
    </source>
</evidence>
<gene>
    <name evidence="13" type="ORF">JWS04_16955</name>
</gene>
<comment type="caution">
    <text evidence="13">The sequence shown here is derived from an EMBL/GenBank/DDBJ whole genome shotgun (WGS) entry which is preliminary data.</text>
</comment>
<organism evidence="13 14">
    <name type="scientific">Bradyrhizobium vignae</name>
    <dbReference type="NCBI Taxonomy" id="1549949"/>
    <lineage>
        <taxon>Bacteria</taxon>
        <taxon>Pseudomonadati</taxon>
        <taxon>Pseudomonadota</taxon>
        <taxon>Alphaproteobacteria</taxon>
        <taxon>Hyphomicrobiales</taxon>
        <taxon>Nitrobacteraceae</taxon>
        <taxon>Bradyrhizobium</taxon>
    </lineage>
</organism>
<keyword evidence="10" id="KW-0443">Lipid metabolism</keyword>
<name>A0ABS3ZX64_9BRAD</name>
<dbReference type="RefSeq" id="WP_209295340.1">
    <property type="nucleotide sequence ID" value="NZ_JAGIKT010000036.1"/>
</dbReference>
<dbReference type="EMBL" id="JAGIKT010000036">
    <property type="protein sequence ID" value="MBP0112747.1"/>
    <property type="molecule type" value="Genomic_DNA"/>
</dbReference>
<feature type="domain" description="PLD phosphodiesterase" evidence="12">
    <location>
        <begin position="240"/>
        <end position="267"/>
    </location>
</feature>
<evidence type="ECO:0000256" key="1">
    <source>
        <dbReference type="ARBA" id="ARBA00000798"/>
    </source>
</evidence>
<accession>A0ABS3ZX64</accession>
<dbReference type="EC" id="3.1.4.4" evidence="5"/>
<keyword evidence="14" id="KW-1185">Reference proteome</keyword>
<dbReference type="PROSITE" id="PS50035">
    <property type="entry name" value="PLD"/>
    <property type="match status" value="2"/>
</dbReference>
<dbReference type="Pfam" id="PF13091">
    <property type="entry name" value="PLDc_2"/>
    <property type="match status" value="2"/>
</dbReference>